<dbReference type="InParanoid" id="Q6BNH9"/>
<dbReference type="KEGG" id="dha:DEHA2E21582g"/>
<dbReference type="AlphaFoldDB" id="Q6BNH9"/>
<evidence type="ECO:0000313" key="3">
    <source>
        <dbReference type="EMBL" id="CAG88517.1"/>
    </source>
</evidence>
<dbReference type="Proteomes" id="UP000000599">
    <property type="component" value="Chromosome E"/>
</dbReference>
<dbReference type="VEuPathDB" id="FungiDB:DEHA2E21582g"/>
<gene>
    <name evidence="3" type="ordered locus">DEHA2E21582g</name>
</gene>
<organism evidence="3 4">
    <name type="scientific">Debaryomyces hansenii (strain ATCC 36239 / CBS 767 / BCRC 21394 / JCM 1990 / NBRC 0083 / IGC 2968)</name>
    <name type="common">Yeast</name>
    <name type="synonym">Torulaspora hansenii</name>
    <dbReference type="NCBI Taxonomy" id="284592"/>
    <lineage>
        <taxon>Eukaryota</taxon>
        <taxon>Fungi</taxon>
        <taxon>Dikarya</taxon>
        <taxon>Ascomycota</taxon>
        <taxon>Saccharomycotina</taxon>
        <taxon>Pichiomycetes</taxon>
        <taxon>Debaryomycetaceae</taxon>
        <taxon>Debaryomyces</taxon>
    </lineage>
</organism>
<accession>Q6BNH9</accession>
<feature type="compositionally biased region" description="Low complexity" evidence="1">
    <location>
        <begin position="136"/>
        <end position="149"/>
    </location>
</feature>
<evidence type="ECO:0000256" key="1">
    <source>
        <dbReference type="SAM" id="MobiDB-lite"/>
    </source>
</evidence>
<dbReference type="OrthoDB" id="10588800at2759"/>
<keyword evidence="2" id="KW-0732">Signal</keyword>
<feature type="compositionally biased region" description="Low complexity" evidence="1">
    <location>
        <begin position="86"/>
        <end position="106"/>
    </location>
</feature>
<feature type="compositionally biased region" description="Gly residues" evidence="1">
    <location>
        <begin position="61"/>
        <end position="72"/>
    </location>
</feature>
<reference evidence="3 4" key="1">
    <citation type="journal article" date="2004" name="Nature">
        <title>Genome evolution in yeasts.</title>
        <authorList>
            <consortium name="Genolevures"/>
            <person name="Dujon B."/>
            <person name="Sherman D."/>
            <person name="Fischer G."/>
            <person name="Durrens P."/>
            <person name="Casaregola S."/>
            <person name="Lafontaine I."/>
            <person name="de Montigny J."/>
            <person name="Marck C."/>
            <person name="Neuveglise C."/>
            <person name="Talla E."/>
            <person name="Goffard N."/>
            <person name="Frangeul L."/>
            <person name="Aigle M."/>
            <person name="Anthouard V."/>
            <person name="Babour A."/>
            <person name="Barbe V."/>
            <person name="Barnay S."/>
            <person name="Blanchin S."/>
            <person name="Beckerich J.M."/>
            <person name="Beyne E."/>
            <person name="Bleykasten C."/>
            <person name="Boisrame A."/>
            <person name="Boyer J."/>
            <person name="Cattolico L."/>
            <person name="Confanioleri F."/>
            <person name="de Daruvar A."/>
            <person name="Despons L."/>
            <person name="Fabre E."/>
            <person name="Fairhead C."/>
            <person name="Ferry-Dumazet H."/>
            <person name="Groppi A."/>
            <person name="Hantraye F."/>
            <person name="Hennequin C."/>
            <person name="Jauniaux N."/>
            <person name="Joyet P."/>
            <person name="Kachouri R."/>
            <person name="Kerrest A."/>
            <person name="Koszul R."/>
            <person name="Lemaire M."/>
            <person name="Lesur I."/>
            <person name="Ma L."/>
            <person name="Muller H."/>
            <person name="Nicaud J.M."/>
            <person name="Nikolski M."/>
            <person name="Oztas S."/>
            <person name="Ozier-Kalogeropoulos O."/>
            <person name="Pellenz S."/>
            <person name="Potier S."/>
            <person name="Richard G.F."/>
            <person name="Straub M.L."/>
            <person name="Suleau A."/>
            <person name="Swennene D."/>
            <person name="Tekaia F."/>
            <person name="Wesolowski-Louvel M."/>
            <person name="Westhof E."/>
            <person name="Wirth B."/>
            <person name="Zeniou-Meyer M."/>
            <person name="Zivanovic I."/>
            <person name="Bolotin-Fukuhara M."/>
            <person name="Thierry A."/>
            <person name="Bouchier C."/>
            <person name="Caudron B."/>
            <person name="Scarpelli C."/>
            <person name="Gaillardin C."/>
            <person name="Weissenbach J."/>
            <person name="Wincker P."/>
            <person name="Souciet J.L."/>
        </authorList>
    </citation>
    <scope>NUCLEOTIDE SEQUENCE [LARGE SCALE GENOMIC DNA]</scope>
    <source>
        <strain evidence="4">ATCC 36239 / CBS 767 / BCRC 21394 / JCM 1990 / NBRC 0083 / IGC 2968</strain>
    </source>
</reference>
<feature type="region of interest" description="Disordered" evidence="1">
    <location>
        <begin position="61"/>
        <end position="150"/>
    </location>
</feature>
<dbReference type="HOGENOM" id="CLU_1540000_0_0_1"/>
<feature type="compositionally biased region" description="Gly residues" evidence="1">
    <location>
        <begin position="107"/>
        <end position="127"/>
    </location>
</feature>
<proteinExistence type="predicted"/>
<evidence type="ECO:0000313" key="4">
    <source>
        <dbReference type="Proteomes" id="UP000000599"/>
    </source>
</evidence>
<evidence type="ECO:0000256" key="2">
    <source>
        <dbReference type="SAM" id="SignalP"/>
    </source>
</evidence>
<sequence>MYFLRLLILCSICVSIQSTIIPQELEIRPFNIEDEAAHQYGQQRKGLNGLIKRLRFGGFSSGSRGGSRGGSSSGSSSGYRGGGSSSGSRGSGSSSGSRGSGSSSGSRGRGSGSRTGAGIGAGLGIGAAAGHRHRNNNSSETSSASSSRLSPHDLFGSPINIAIVLLLTLAYANI</sequence>
<dbReference type="EMBL" id="CR382137">
    <property type="protein sequence ID" value="CAG88517.1"/>
    <property type="molecule type" value="Genomic_DNA"/>
</dbReference>
<dbReference type="GeneID" id="2902873"/>
<feature type="signal peptide" evidence="2">
    <location>
        <begin position="1"/>
        <end position="18"/>
    </location>
</feature>
<feature type="chain" id="PRO_5004271128" evidence="2">
    <location>
        <begin position="19"/>
        <end position="174"/>
    </location>
</feature>
<name>Q6BNH9_DEBHA</name>
<keyword evidence="4" id="KW-1185">Reference proteome</keyword>
<protein>
    <submittedName>
        <fullName evidence="3">DEHA2E21582p</fullName>
    </submittedName>
</protein>
<dbReference type="RefSeq" id="XP_460241.1">
    <property type="nucleotide sequence ID" value="XM_460241.1"/>
</dbReference>